<evidence type="ECO:0000313" key="2">
    <source>
        <dbReference type="EMBL" id="MBA8953655.1"/>
    </source>
</evidence>
<reference evidence="2 3" key="1">
    <citation type="submission" date="2020-08" db="EMBL/GenBank/DDBJ databases">
        <title>Genomic Encyclopedia of Type Strains, Phase IV (KMG-IV): sequencing the most valuable type-strain genomes for metagenomic binning, comparative biology and taxonomic classification.</title>
        <authorList>
            <person name="Goeker M."/>
        </authorList>
    </citation>
    <scope>NUCLEOTIDE SEQUENCE [LARGE SCALE GENOMIC DNA]</scope>
    <source>
        <strain evidence="2 3">DSM 44197</strain>
    </source>
</reference>
<keyword evidence="1" id="KW-0812">Transmembrane</keyword>
<dbReference type="EMBL" id="JACJIA010000007">
    <property type="protein sequence ID" value="MBA8953655.1"/>
    <property type="molecule type" value="Genomic_DNA"/>
</dbReference>
<protein>
    <submittedName>
        <fullName evidence="2">Uncharacterized protein</fullName>
    </submittedName>
</protein>
<comment type="caution">
    <text evidence="2">The sequence shown here is derived from an EMBL/GenBank/DDBJ whole genome shotgun (WGS) entry which is preliminary data.</text>
</comment>
<keyword evidence="1" id="KW-1133">Transmembrane helix</keyword>
<sequence>MSIVDIGALAAFTMLHASVVGYFVVRKGSRAWLPHLAVTRRVRRPA</sequence>
<keyword evidence="1" id="KW-0472">Membrane</keyword>
<accession>A0A7W3LSZ6</accession>
<dbReference type="Proteomes" id="UP000572680">
    <property type="component" value="Unassembled WGS sequence"/>
</dbReference>
<feature type="transmembrane region" description="Helical" evidence="1">
    <location>
        <begin position="6"/>
        <end position="25"/>
    </location>
</feature>
<name>A0A7W3LSZ6_ACTNM</name>
<dbReference type="AlphaFoldDB" id="A0A7W3LSZ6"/>
<keyword evidence="3" id="KW-1185">Reference proteome</keyword>
<proteinExistence type="predicted"/>
<evidence type="ECO:0000313" key="3">
    <source>
        <dbReference type="Proteomes" id="UP000572680"/>
    </source>
</evidence>
<organism evidence="2 3">
    <name type="scientific">Actinomadura namibiensis</name>
    <dbReference type="NCBI Taxonomy" id="182080"/>
    <lineage>
        <taxon>Bacteria</taxon>
        <taxon>Bacillati</taxon>
        <taxon>Actinomycetota</taxon>
        <taxon>Actinomycetes</taxon>
        <taxon>Streptosporangiales</taxon>
        <taxon>Thermomonosporaceae</taxon>
        <taxon>Actinomadura</taxon>
    </lineage>
</organism>
<gene>
    <name evidence="2" type="ORF">HNR61_005308</name>
</gene>
<evidence type="ECO:0000256" key="1">
    <source>
        <dbReference type="SAM" id="Phobius"/>
    </source>
</evidence>